<dbReference type="GO" id="GO:0050897">
    <property type="term" value="F:cobalt ion binding"/>
    <property type="evidence" value="ECO:0007669"/>
    <property type="project" value="TreeGrafter"/>
</dbReference>
<feature type="transmembrane region" description="Helical" evidence="6">
    <location>
        <begin position="550"/>
        <end position="567"/>
    </location>
</feature>
<dbReference type="Proteomes" id="UP000298030">
    <property type="component" value="Unassembled WGS sequence"/>
</dbReference>
<dbReference type="GO" id="GO:0015095">
    <property type="term" value="F:magnesium ion transmembrane transporter activity"/>
    <property type="evidence" value="ECO:0007669"/>
    <property type="project" value="TreeGrafter"/>
</dbReference>
<proteinExistence type="predicted"/>
<evidence type="ECO:0000256" key="6">
    <source>
        <dbReference type="SAM" id="Phobius"/>
    </source>
</evidence>
<evidence type="ECO:0000256" key="4">
    <source>
        <dbReference type="ARBA" id="ARBA00023136"/>
    </source>
</evidence>
<evidence type="ECO:0008006" key="9">
    <source>
        <dbReference type="Google" id="ProtNLM"/>
    </source>
</evidence>
<feature type="transmembrane region" description="Helical" evidence="6">
    <location>
        <begin position="609"/>
        <end position="626"/>
    </location>
</feature>
<evidence type="ECO:0000313" key="8">
    <source>
        <dbReference type="Proteomes" id="UP000298030"/>
    </source>
</evidence>
<feature type="transmembrane region" description="Helical" evidence="6">
    <location>
        <begin position="507"/>
        <end position="529"/>
    </location>
</feature>
<gene>
    <name evidence="7" type="ORF">FA13DRAFT_1666668</name>
</gene>
<sequence>MPTLSDLLVPPSRSRPHLPDPEPKDPKKRKVPRHKAPSYRHGTPSGPWPFVDIDDTVDQERIEDPDSHVPMSGAPCDHKSAKTQEFCWCKYPQALFPNWTRKQQRKSRIRKVIKESRGPCRVFYADVKNDGIFVSSGAKVVDDTDSRQTAQWRLMMEERPHDSRARVIFIDALTGPILQMMGMRYKIEPFFFSSTIGWIPSRFQSNVIPHTGDHITITLTFARGQKDLDQVDHPDPIPSPAASVLSFHTQATTPTIHASRAVPELVIDTQASLPLRSSNIHLLPDFISLHMIRSLHSSTVISLHSGRDYLTTTAESMFERFMLTGKSVYWSSIFERTQDATFLLLSILWYVMYAWDEVFEELYKHICFLESEVLQRMVANDEHDPTDFAQNITQELHAIRAHLMHYESLLEDFIKTVEFVKNTPNPGLDSAAELSENLRETTRALIARECDNLIRDIVRLERSRLMQDKRLKNVMDLGFSIVNIEDSRRMAKLTEASVRDSAAMKQIAYLTMVFLPATFIASAFGMNIIEINPEESASSMTLAKYFEVSLPLTFVTVWIVIAYQINIEDPRAVLDMLNKDQRIFDGQARELTWQNEIALKASGKRYRKLGVFSKLLWPFFLIMNILERKKLVADMLGGKAGSNRLTTPSGSVKLPSHA</sequence>
<keyword evidence="8" id="KW-1185">Reference proteome</keyword>
<evidence type="ECO:0000313" key="7">
    <source>
        <dbReference type="EMBL" id="TEB27920.1"/>
    </source>
</evidence>
<organism evidence="7 8">
    <name type="scientific">Coprinellus micaceus</name>
    <name type="common">Glistening ink-cap mushroom</name>
    <name type="synonym">Coprinus micaceus</name>
    <dbReference type="NCBI Taxonomy" id="71717"/>
    <lineage>
        <taxon>Eukaryota</taxon>
        <taxon>Fungi</taxon>
        <taxon>Dikarya</taxon>
        <taxon>Basidiomycota</taxon>
        <taxon>Agaricomycotina</taxon>
        <taxon>Agaricomycetes</taxon>
        <taxon>Agaricomycetidae</taxon>
        <taxon>Agaricales</taxon>
        <taxon>Agaricineae</taxon>
        <taxon>Psathyrellaceae</taxon>
        <taxon>Coprinellus</taxon>
    </lineage>
</organism>
<accession>A0A4Y7T185</accession>
<dbReference type="GO" id="GO:0015087">
    <property type="term" value="F:cobalt ion transmembrane transporter activity"/>
    <property type="evidence" value="ECO:0007669"/>
    <property type="project" value="TreeGrafter"/>
</dbReference>
<comment type="caution">
    <text evidence="7">The sequence shown here is derived from an EMBL/GenBank/DDBJ whole genome shotgun (WGS) entry which is preliminary data.</text>
</comment>
<name>A0A4Y7T185_COPMI</name>
<reference evidence="7 8" key="1">
    <citation type="journal article" date="2019" name="Nat. Ecol. Evol.">
        <title>Megaphylogeny resolves global patterns of mushroom evolution.</title>
        <authorList>
            <person name="Varga T."/>
            <person name="Krizsan K."/>
            <person name="Foldi C."/>
            <person name="Dima B."/>
            <person name="Sanchez-Garcia M."/>
            <person name="Sanchez-Ramirez S."/>
            <person name="Szollosi G.J."/>
            <person name="Szarkandi J.G."/>
            <person name="Papp V."/>
            <person name="Albert L."/>
            <person name="Andreopoulos W."/>
            <person name="Angelini C."/>
            <person name="Antonin V."/>
            <person name="Barry K.W."/>
            <person name="Bougher N.L."/>
            <person name="Buchanan P."/>
            <person name="Buyck B."/>
            <person name="Bense V."/>
            <person name="Catcheside P."/>
            <person name="Chovatia M."/>
            <person name="Cooper J."/>
            <person name="Damon W."/>
            <person name="Desjardin D."/>
            <person name="Finy P."/>
            <person name="Geml J."/>
            <person name="Haridas S."/>
            <person name="Hughes K."/>
            <person name="Justo A."/>
            <person name="Karasinski D."/>
            <person name="Kautmanova I."/>
            <person name="Kiss B."/>
            <person name="Kocsube S."/>
            <person name="Kotiranta H."/>
            <person name="LaButti K.M."/>
            <person name="Lechner B.E."/>
            <person name="Liimatainen K."/>
            <person name="Lipzen A."/>
            <person name="Lukacs Z."/>
            <person name="Mihaltcheva S."/>
            <person name="Morgado L.N."/>
            <person name="Niskanen T."/>
            <person name="Noordeloos M.E."/>
            <person name="Ohm R.A."/>
            <person name="Ortiz-Santana B."/>
            <person name="Ovrebo C."/>
            <person name="Racz N."/>
            <person name="Riley R."/>
            <person name="Savchenko A."/>
            <person name="Shiryaev A."/>
            <person name="Soop K."/>
            <person name="Spirin V."/>
            <person name="Szebenyi C."/>
            <person name="Tomsovsky M."/>
            <person name="Tulloss R.E."/>
            <person name="Uehling J."/>
            <person name="Grigoriev I.V."/>
            <person name="Vagvolgyi C."/>
            <person name="Papp T."/>
            <person name="Martin F.M."/>
            <person name="Miettinen O."/>
            <person name="Hibbett D.S."/>
            <person name="Nagy L.G."/>
        </authorList>
    </citation>
    <scope>NUCLEOTIDE SEQUENCE [LARGE SCALE GENOMIC DNA]</scope>
    <source>
        <strain evidence="7 8">FP101781</strain>
    </source>
</reference>
<evidence type="ECO:0000256" key="2">
    <source>
        <dbReference type="ARBA" id="ARBA00022692"/>
    </source>
</evidence>
<evidence type="ECO:0000256" key="5">
    <source>
        <dbReference type="SAM" id="MobiDB-lite"/>
    </source>
</evidence>
<dbReference type="SUPFAM" id="SSF144083">
    <property type="entry name" value="Magnesium transport protein CorA, transmembrane region"/>
    <property type="match status" value="1"/>
</dbReference>
<dbReference type="OrthoDB" id="3231000at2759"/>
<dbReference type="AlphaFoldDB" id="A0A4Y7T185"/>
<dbReference type="Pfam" id="PF01544">
    <property type="entry name" value="CorA"/>
    <property type="match status" value="1"/>
</dbReference>
<dbReference type="STRING" id="71717.A0A4Y7T185"/>
<dbReference type="GO" id="GO:0000287">
    <property type="term" value="F:magnesium ion binding"/>
    <property type="evidence" value="ECO:0007669"/>
    <property type="project" value="TreeGrafter"/>
</dbReference>
<keyword evidence="3 6" id="KW-1133">Transmembrane helix</keyword>
<dbReference type="EMBL" id="QPFP01000036">
    <property type="protein sequence ID" value="TEB27920.1"/>
    <property type="molecule type" value="Genomic_DNA"/>
</dbReference>
<dbReference type="PANTHER" id="PTHR46494">
    <property type="entry name" value="CORA FAMILY METAL ION TRANSPORTER (EUROFUNG)"/>
    <property type="match status" value="1"/>
</dbReference>
<comment type="subcellular location">
    <subcellularLocation>
        <location evidence="1">Cell membrane</location>
        <topology evidence="1">Multi-pass membrane protein</topology>
    </subcellularLocation>
</comment>
<feature type="compositionally biased region" description="Basic residues" evidence="5">
    <location>
        <begin position="26"/>
        <end position="38"/>
    </location>
</feature>
<protein>
    <recommendedName>
        <fullName evidence="9">Cora-domain-containing protein</fullName>
    </recommendedName>
</protein>
<keyword evidence="4 6" id="KW-0472">Membrane</keyword>
<keyword evidence="2 6" id="KW-0812">Transmembrane</keyword>
<dbReference type="InterPro" id="IPR045863">
    <property type="entry name" value="CorA_TM1_TM2"/>
</dbReference>
<dbReference type="GO" id="GO:0005886">
    <property type="term" value="C:plasma membrane"/>
    <property type="evidence" value="ECO:0007669"/>
    <property type="project" value="UniProtKB-SubCell"/>
</dbReference>
<evidence type="ECO:0000256" key="3">
    <source>
        <dbReference type="ARBA" id="ARBA00022989"/>
    </source>
</evidence>
<dbReference type="Gene3D" id="1.20.58.340">
    <property type="entry name" value="Magnesium transport protein CorA, transmembrane region"/>
    <property type="match status" value="1"/>
</dbReference>
<dbReference type="InterPro" id="IPR002523">
    <property type="entry name" value="MgTranspt_CorA/ZnTranspt_ZntB"/>
</dbReference>
<dbReference type="PANTHER" id="PTHR46494:SF1">
    <property type="entry name" value="CORA FAMILY METAL ION TRANSPORTER (EUROFUNG)"/>
    <property type="match status" value="1"/>
</dbReference>
<feature type="region of interest" description="Disordered" evidence="5">
    <location>
        <begin position="1"/>
        <end position="52"/>
    </location>
</feature>
<evidence type="ECO:0000256" key="1">
    <source>
        <dbReference type="ARBA" id="ARBA00004651"/>
    </source>
</evidence>